<dbReference type="GO" id="GO:0009102">
    <property type="term" value="P:biotin biosynthetic process"/>
    <property type="evidence" value="ECO:0007669"/>
    <property type="project" value="UniProtKB-UniRule"/>
</dbReference>
<name>A0A2R6XYB0_9BACL</name>
<dbReference type="PANTHER" id="PTHR43210:SF2">
    <property type="entry name" value="ATP-DEPENDENT DETHIOBIOTIN SYNTHETASE BIOD 2"/>
    <property type="match status" value="1"/>
</dbReference>
<dbReference type="Gene3D" id="3.40.50.300">
    <property type="entry name" value="P-loop containing nucleotide triphosphate hydrolases"/>
    <property type="match status" value="1"/>
</dbReference>
<dbReference type="GO" id="GO:0000287">
    <property type="term" value="F:magnesium ion binding"/>
    <property type="evidence" value="ECO:0007669"/>
    <property type="project" value="UniProtKB-UniRule"/>
</dbReference>
<gene>
    <name evidence="9" type="primary">bioD</name>
    <name evidence="10" type="ORF">BSOLF_2142</name>
</gene>
<evidence type="ECO:0000256" key="4">
    <source>
        <dbReference type="ARBA" id="ARBA00022741"/>
    </source>
</evidence>
<evidence type="ECO:0000256" key="6">
    <source>
        <dbReference type="ARBA" id="ARBA00022840"/>
    </source>
</evidence>
<dbReference type="InterPro" id="IPR004472">
    <property type="entry name" value="DTB_synth_BioD"/>
</dbReference>
<proteinExistence type="inferred from homology"/>
<comment type="function">
    <text evidence="9">Catalyzes a mechanistically unusual reaction, the ATP-dependent insertion of CO2 between the N7 and N8 nitrogen atoms of 7,8-diaminopelargonic acid (DAPA, also called 7,8-diammoniononanoate) to form a ureido ring.</text>
</comment>
<evidence type="ECO:0000313" key="11">
    <source>
        <dbReference type="Proteomes" id="UP000244338"/>
    </source>
</evidence>
<evidence type="ECO:0000256" key="5">
    <source>
        <dbReference type="ARBA" id="ARBA00022756"/>
    </source>
</evidence>
<sequence length="271" mass="28749">MSGLFVTGTDTSVGKTVFTALLVRWLRRRGVDAVPMKAVQSGAAAEDPTGDAARLLRAAGVTMPEEALVPYAFRSPLAPAVAADKAGVRVELGRILAAYQTLRRHHRHVVVEGAGGLMVPIAGDILIVDLMERLGLPAVVVARSGLGTVNHTLLSLHLLRARGIPVVGVVLNDGPHGEPDPSAEDNPRLIERLGGVPVLGRLWTIPEGSKPDATRMPSGAPPGRATEEAFGVAERTRQEAEEAVDEAALAMLEEKIDLSAIFRALEGWEER</sequence>
<accession>A0A2R6XYB0</accession>
<organism evidence="10 11">
    <name type="scientific">Candidatus Carbonibacillus altaicus</name>
    <dbReference type="NCBI Taxonomy" id="2163959"/>
    <lineage>
        <taxon>Bacteria</taxon>
        <taxon>Bacillati</taxon>
        <taxon>Bacillota</taxon>
        <taxon>Bacilli</taxon>
        <taxon>Bacillales</taxon>
        <taxon>Candidatus Carbonibacillus</taxon>
    </lineage>
</organism>
<keyword evidence="7 9" id="KW-0460">Magnesium</keyword>
<comment type="caution">
    <text evidence="9">Lacks conserved residue(s) required for the propagation of feature annotation.</text>
</comment>
<dbReference type="PANTHER" id="PTHR43210">
    <property type="entry name" value="DETHIOBIOTIN SYNTHETASE"/>
    <property type="match status" value="1"/>
</dbReference>
<feature type="binding site" evidence="9">
    <location>
        <begin position="112"/>
        <end position="115"/>
    </location>
    <ligand>
        <name>ATP</name>
        <dbReference type="ChEBI" id="CHEBI:30616"/>
    </ligand>
</feature>
<dbReference type="GO" id="GO:0005524">
    <property type="term" value="F:ATP binding"/>
    <property type="evidence" value="ECO:0007669"/>
    <property type="project" value="UniProtKB-UniRule"/>
</dbReference>
<feature type="binding site" evidence="9">
    <location>
        <position position="51"/>
    </location>
    <ligand>
        <name>Mg(2+)</name>
        <dbReference type="ChEBI" id="CHEBI:18420"/>
    </ligand>
</feature>
<comment type="cofactor">
    <cofactor evidence="9">
        <name>Mg(2+)</name>
        <dbReference type="ChEBI" id="CHEBI:18420"/>
    </cofactor>
</comment>
<dbReference type="AlphaFoldDB" id="A0A2R6XYB0"/>
<feature type="active site" evidence="9">
    <location>
        <position position="37"/>
    </location>
</feature>
<dbReference type="GO" id="GO:0005829">
    <property type="term" value="C:cytosol"/>
    <property type="evidence" value="ECO:0007669"/>
    <property type="project" value="TreeGrafter"/>
</dbReference>
<feature type="binding site" evidence="9">
    <location>
        <position position="207"/>
    </location>
    <ligand>
        <name>ATP</name>
        <dbReference type="ChEBI" id="CHEBI:30616"/>
    </ligand>
</feature>
<feature type="binding site" evidence="9">
    <location>
        <position position="41"/>
    </location>
    <ligand>
        <name>substrate</name>
    </ligand>
</feature>
<feature type="binding site" evidence="9">
    <location>
        <position position="112"/>
    </location>
    <ligand>
        <name>Mg(2+)</name>
        <dbReference type="ChEBI" id="CHEBI:18420"/>
    </ligand>
</feature>
<keyword evidence="5 9" id="KW-0093">Biotin biosynthesis</keyword>
<evidence type="ECO:0000256" key="1">
    <source>
        <dbReference type="ARBA" id="ARBA00022490"/>
    </source>
</evidence>
<keyword evidence="6 9" id="KW-0067">ATP-binding</keyword>
<dbReference type="Proteomes" id="UP000244338">
    <property type="component" value="Unassembled WGS sequence"/>
</dbReference>
<feature type="binding site" evidence="9">
    <location>
        <position position="51"/>
    </location>
    <ligand>
        <name>ATP</name>
        <dbReference type="ChEBI" id="CHEBI:30616"/>
    </ligand>
</feature>
<comment type="similarity">
    <text evidence="9">Belongs to the dethiobiotin synthetase family.</text>
</comment>
<evidence type="ECO:0000256" key="3">
    <source>
        <dbReference type="ARBA" id="ARBA00022723"/>
    </source>
</evidence>
<dbReference type="EC" id="6.3.3.3" evidence="9"/>
<dbReference type="UniPathway" id="UPA00078">
    <property type="reaction ID" value="UER00161"/>
</dbReference>
<reference evidence="11" key="1">
    <citation type="journal article" date="2018" name="Sci. Rep.">
        <title>Lignite coal burning seam in the remote Altai Mountains harbors a hydrogen-driven thermophilic microbial community.</title>
        <authorList>
            <person name="Kadnikov V.V."/>
            <person name="Mardanov A.V."/>
            <person name="Ivasenko D.A."/>
            <person name="Antsiferov D.V."/>
            <person name="Beletsky A.V."/>
            <person name="Karnachuk O.V."/>
            <person name="Ravin N.V."/>
        </authorList>
    </citation>
    <scope>NUCLEOTIDE SEQUENCE [LARGE SCALE GENOMIC DNA]</scope>
</reference>
<comment type="caution">
    <text evidence="10">The sequence shown here is derived from an EMBL/GenBank/DDBJ whole genome shotgun (WGS) entry which is preliminary data.</text>
</comment>
<dbReference type="Pfam" id="PF13500">
    <property type="entry name" value="AAA_26"/>
    <property type="match status" value="1"/>
</dbReference>
<comment type="subunit">
    <text evidence="9">Homodimer.</text>
</comment>
<dbReference type="GO" id="GO:0004141">
    <property type="term" value="F:dethiobiotin synthase activity"/>
    <property type="evidence" value="ECO:0007669"/>
    <property type="project" value="UniProtKB-UniRule"/>
</dbReference>
<feature type="binding site" evidence="9">
    <location>
        <begin position="172"/>
        <end position="173"/>
    </location>
    <ligand>
        <name>ATP</name>
        <dbReference type="ChEBI" id="CHEBI:30616"/>
    </ligand>
</feature>
<keyword evidence="2 9" id="KW-0436">Ligase</keyword>
<dbReference type="NCBIfam" id="TIGR00347">
    <property type="entry name" value="bioD"/>
    <property type="match status" value="1"/>
</dbReference>
<evidence type="ECO:0000256" key="8">
    <source>
        <dbReference type="ARBA" id="ARBA00047386"/>
    </source>
</evidence>
<dbReference type="HAMAP" id="MF_00336">
    <property type="entry name" value="BioD"/>
    <property type="match status" value="1"/>
</dbReference>
<comment type="pathway">
    <text evidence="9">Cofactor biosynthesis; biotin biosynthesis; biotin from 7,8-diaminononanoate: step 1/2.</text>
</comment>
<feature type="binding site" evidence="9">
    <location>
        <begin position="12"/>
        <end position="17"/>
    </location>
    <ligand>
        <name>ATP</name>
        <dbReference type="ChEBI" id="CHEBI:30616"/>
    </ligand>
</feature>
<dbReference type="InterPro" id="IPR027417">
    <property type="entry name" value="P-loop_NTPase"/>
</dbReference>
<dbReference type="CDD" id="cd03109">
    <property type="entry name" value="DTBS"/>
    <property type="match status" value="1"/>
</dbReference>
<protein>
    <recommendedName>
        <fullName evidence="9">ATP-dependent dethiobiotin synthetase BioD</fullName>
        <ecNumber evidence="9">6.3.3.3</ecNumber>
    </recommendedName>
    <alternativeName>
        <fullName evidence="9">DTB synthetase</fullName>
        <shortName evidence="9">DTBS</shortName>
    </alternativeName>
    <alternativeName>
        <fullName evidence="9">Dethiobiotin synthase</fullName>
    </alternativeName>
</protein>
<keyword evidence="3 9" id="KW-0479">Metal-binding</keyword>
<evidence type="ECO:0000313" key="10">
    <source>
        <dbReference type="EMBL" id="PTQ55406.1"/>
    </source>
</evidence>
<comment type="catalytic activity">
    <reaction evidence="9">
        <text>(7R,8S)-7,8-diammoniononanoate + CO2 + ATP = (4R,5S)-dethiobiotin + ADP + phosphate + 3 H(+)</text>
        <dbReference type="Rhea" id="RHEA:15805"/>
        <dbReference type="ChEBI" id="CHEBI:15378"/>
        <dbReference type="ChEBI" id="CHEBI:16526"/>
        <dbReference type="ChEBI" id="CHEBI:30616"/>
        <dbReference type="ChEBI" id="CHEBI:43474"/>
        <dbReference type="ChEBI" id="CHEBI:149469"/>
        <dbReference type="ChEBI" id="CHEBI:149473"/>
        <dbReference type="ChEBI" id="CHEBI:456216"/>
        <dbReference type="EC" id="6.3.3.3"/>
    </reaction>
</comment>
<comment type="subcellular location">
    <subcellularLocation>
        <location evidence="9">Cytoplasm</location>
    </subcellularLocation>
</comment>
<dbReference type="SUPFAM" id="SSF52540">
    <property type="entry name" value="P-loop containing nucleoside triphosphate hydrolases"/>
    <property type="match status" value="1"/>
</dbReference>
<evidence type="ECO:0000256" key="7">
    <source>
        <dbReference type="ARBA" id="ARBA00022842"/>
    </source>
</evidence>
<evidence type="ECO:0000256" key="2">
    <source>
        <dbReference type="ARBA" id="ARBA00022598"/>
    </source>
</evidence>
<dbReference type="EMBL" id="PEBX01000121">
    <property type="protein sequence ID" value="PTQ55406.1"/>
    <property type="molecule type" value="Genomic_DNA"/>
</dbReference>
<feature type="binding site" evidence="9">
    <location>
        <position position="16"/>
    </location>
    <ligand>
        <name>Mg(2+)</name>
        <dbReference type="ChEBI" id="CHEBI:18420"/>
    </ligand>
</feature>
<keyword evidence="1 9" id="KW-0963">Cytoplasm</keyword>
<evidence type="ECO:0000256" key="9">
    <source>
        <dbReference type="HAMAP-Rule" id="MF_00336"/>
    </source>
</evidence>
<keyword evidence="4 9" id="KW-0547">Nucleotide-binding</keyword>
<comment type="catalytic activity">
    <reaction evidence="8">
        <text>(7R,8S)-8-amino-7-(carboxyamino)nonanoate + ATP = (4R,5S)-dethiobiotin + ADP + phosphate + H(+)</text>
        <dbReference type="Rhea" id="RHEA:63684"/>
        <dbReference type="ChEBI" id="CHEBI:15378"/>
        <dbReference type="ChEBI" id="CHEBI:30616"/>
        <dbReference type="ChEBI" id="CHEBI:43474"/>
        <dbReference type="ChEBI" id="CHEBI:149470"/>
        <dbReference type="ChEBI" id="CHEBI:149473"/>
        <dbReference type="ChEBI" id="CHEBI:456216"/>
    </reaction>
</comment>